<organism evidence="1 2">
    <name type="scientific">Botrytis byssoidea</name>
    <dbReference type="NCBI Taxonomy" id="139641"/>
    <lineage>
        <taxon>Eukaryota</taxon>
        <taxon>Fungi</taxon>
        <taxon>Dikarya</taxon>
        <taxon>Ascomycota</taxon>
        <taxon>Pezizomycotina</taxon>
        <taxon>Leotiomycetes</taxon>
        <taxon>Helotiales</taxon>
        <taxon>Sclerotiniaceae</taxon>
        <taxon>Botrytis</taxon>
    </lineage>
</organism>
<protein>
    <submittedName>
        <fullName evidence="1">Uncharacterized protein</fullName>
    </submittedName>
</protein>
<proteinExistence type="predicted"/>
<keyword evidence="2" id="KW-1185">Reference proteome</keyword>
<sequence length="122" mass="14093">MSLRSLIENQIIQKRIKLPRKYITSPQPSSEDTNSNLITISLISDTITKSQKLSENNIEVESKKREYEYLHIDSLSRHIKTQYLQSRTVDEGFHCPYQDCSAFLGSAMHFLNHTARQHGLSL</sequence>
<dbReference type="GeneID" id="62143914"/>
<evidence type="ECO:0000313" key="2">
    <source>
        <dbReference type="Proteomes" id="UP000710849"/>
    </source>
</evidence>
<dbReference type="RefSeq" id="XP_038738196.1">
    <property type="nucleotide sequence ID" value="XM_038870835.1"/>
</dbReference>
<comment type="caution">
    <text evidence="1">The sequence shown here is derived from an EMBL/GenBank/DDBJ whole genome shotgun (WGS) entry which is preliminary data.</text>
</comment>
<evidence type="ECO:0000313" key="1">
    <source>
        <dbReference type="EMBL" id="KAF7955066.1"/>
    </source>
</evidence>
<dbReference type="Proteomes" id="UP000710849">
    <property type="component" value="Unassembled WGS sequence"/>
</dbReference>
<reference evidence="1 2" key="1">
    <citation type="journal article" date="2020" name="Genome Biol. Evol.">
        <title>Comparative genomics of Sclerotiniaceae.</title>
        <authorList>
            <person name="Valero Jimenez C.A."/>
            <person name="Steentjes M."/>
            <person name="Scholten O.E."/>
            <person name="Van Kan J.A.L."/>
        </authorList>
    </citation>
    <scope>NUCLEOTIDE SEQUENCE [LARGE SCALE GENOMIC DNA]</scope>
    <source>
        <strain evidence="1 2">MUCL 94</strain>
    </source>
</reference>
<dbReference type="AlphaFoldDB" id="A0A9P5IV52"/>
<name>A0A9P5IV52_9HELO</name>
<gene>
    <name evidence="1" type="ORF">EAE97_000325</name>
</gene>
<dbReference type="EMBL" id="RCSW01000001">
    <property type="protein sequence ID" value="KAF7955066.1"/>
    <property type="molecule type" value="Genomic_DNA"/>
</dbReference>
<accession>A0A9P5IV52</accession>